<feature type="compositionally biased region" description="Low complexity" evidence="1">
    <location>
        <begin position="175"/>
        <end position="189"/>
    </location>
</feature>
<accession>A0A1M5KQQ8</accession>
<keyword evidence="3" id="KW-1185">Reference proteome</keyword>
<evidence type="ECO:0000313" key="3">
    <source>
        <dbReference type="Proteomes" id="UP000184212"/>
    </source>
</evidence>
<feature type="region of interest" description="Disordered" evidence="1">
    <location>
        <begin position="129"/>
        <end position="199"/>
    </location>
</feature>
<gene>
    <name evidence="2" type="ORF">SAMN04488109_0756</name>
</gene>
<dbReference type="RefSeq" id="WP_073131187.1">
    <property type="nucleotide sequence ID" value="NZ_FQWQ01000001.1"/>
</dbReference>
<evidence type="ECO:0000256" key="1">
    <source>
        <dbReference type="SAM" id="MobiDB-lite"/>
    </source>
</evidence>
<dbReference type="EMBL" id="FQWQ01000001">
    <property type="protein sequence ID" value="SHG54503.1"/>
    <property type="molecule type" value="Genomic_DNA"/>
</dbReference>
<evidence type="ECO:0000313" key="2">
    <source>
        <dbReference type="EMBL" id="SHG54503.1"/>
    </source>
</evidence>
<dbReference type="STRING" id="947013.SAMN04488109_0756"/>
<dbReference type="AlphaFoldDB" id="A0A1M5KQQ8"/>
<reference evidence="2 3" key="1">
    <citation type="submission" date="2016-11" db="EMBL/GenBank/DDBJ databases">
        <authorList>
            <person name="Jaros S."/>
            <person name="Januszkiewicz K."/>
            <person name="Wedrychowicz H."/>
        </authorList>
    </citation>
    <scope>NUCLEOTIDE SEQUENCE [LARGE SCALE GENOMIC DNA]</scope>
    <source>
        <strain evidence="2 3">DSM 24574</strain>
    </source>
</reference>
<dbReference type="Proteomes" id="UP000184212">
    <property type="component" value="Unassembled WGS sequence"/>
</dbReference>
<protein>
    <recommendedName>
        <fullName evidence="4">Zinc-finger</fullName>
    </recommendedName>
</protein>
<organism evidence="2 3">
    <name type="scientific">Chryseolinea serpens</name>
    <dbReference type="NCBI Taxonomy" id="947013"/>
    <lineage>
        <taxon>Bacteria</taxon>
        <taxon>Pseudomonadati</taxon>
        <taxon>Bacteroidota</taxon>
        <taxon>Cytophagia</taxon>
        <taxon>Cytophagales</taxon>
        <taxon>Fulvivirgaceae</taxon>
        <taxon>Chryseolinea</taxon>
    </lineage>
</organism>
<sequence length="284" mass="31415">MVSEKDFETLDHYVGNRLNAQEKAAFEQQLANNAELQQALTVQEQIAGGLRKARAAELKQLLKNVPVSTLPTQPSLLGRIGLWAAAAGVAGSGLYFYLNQDDAKAVPATSPTTEIKQDVTAVEPAPQAEAVQVPAETQSNSNASNKTEPVAPKTATDKAEEKTTERNTIEAYDPSAETENSSASTATADESPRTSTRSTIVAETDVTNKKYHFHYQFKEGKLFLYGIEKNLYEIMEFFADNKRTMFLYYKDNYYLLNDENDKVRSLTPIKDPALVKRLNASRGH</sequence>
<feature type="compositionally biased region" description="Basic and acidic residues" evidence="1">
    <location>
        <begin position="155"/>
        <end position="168"/>
    </location>
</feature>
<name>A0A1M5KQQ8_9BACT</name>
<proteinExistence type="predicted"/>
<feature type="compositionally biased region" description="Polar residues" evidence="1">
    <location>
        <begin position="137"/>
        <end position="147"/>
    </location>
</feature>
<dbReference type="OrthoDB" id="663481at2"/>
<evidence type="ECO:0008006" key="4">
    <source>
        <dbReference type="Google" id="ProtNLM"/>
    </source>
</evidence>